<keyword evidence="2" id="KW-1185">Reference proteome</keyword>
<gene>
    <name evidence="1" type="ORF">D9758_010005</name>
</gene>
<comment type="caution">
    <text evidence="1">The sequence shown here is derived from an EMBL/GenBank/DDBJ whole genome shotgun (WGS) entry which is preliminary data.</text>
</comment>
<organism evidence="1 2">
    <name type="scientific">Tetrapyrgos nigripes</name>
    <dbReference type="NCBI Taxonomy" id="182062"/>
    <lineage>
        <taxon>Eukaryota</taxon>
        <taxon>Fungi</taxon>
        <taxon>Dikarya</taxon>
        <taxon>Basidiomycota</taxon>
        <taxon>Agaricomycotina</taxon>
        <taxon>Agaricomycetes</taxon>
        <taxon>Agaricomycetidae</taxon>
        <taxon>Agaricales</taxon>
        <taxon>Marasmiineae</taxon>
        <taxon>Marasmiaceae</taxon>
        <taxon>Tetrapyrgos</taxon>
    </lineage>
</organism>
<reference evidence="1 2" key="1">
    <citation type="journal article" date="2020" name="ISME J.">
        <title>Uncovering the hidden diversity of litter-decomposition mechanisms in mushroom-forming fungi.</title>
        <authorList>
            <person name="Floudas D."/>
            <person name="Bentzer J."/>
            <person name="Ahren D."/>
            <person name="Johansson T."/>
            <person name="Persson P."/>
            <person name="Tunlid A."/>
        </authorList>
    </citation>
    <scope>NUCLEOTIDE SEQUENCE [LARGE SCALE GENOMIC DNA]</scope>
    <source>
        <strain evidence="1 2">CBS 291.85</strain>
    </source>
</reference>
<proteinExistence type="predicted"/>
<protein>
    <submittedName>
        <fullName evidence="1">Uncharacterized protein</fullName>
    </submittedName>
</protein>
<accession>A0A8H5FTC9</accession>
<evidence type="ECO:0000313" key="2">
    <source>
        <dbReference type="Proteomes" id="UP000559256"/>
    </source>
</evidence>
<dbReference type="OrthoDB" id="2017365at2759"/>
<dbReference type="AlphaFoldDB" id="A0A8H5FTC9"/>
<evidence type="ECO:0000313" key="1">
    <source>
        <dbReference type="EMBL" id="KAF5348057.1"/>
    </source>
</evidence>
<sequence>MMNLLECNRQLKERLRNIEDGATIPSPQTASEEYLDLSSVDLLESSSSINSTSSSFPSNDPTSLKFINESGSSDPLFPGVNFNVMGIPDTNGWSPSSSSLASLTVGYDDSTPSLDYLYYLRLTFLEHNLQLGITLTQDKVDALLVGDLSGQVVHPILVHISHLWGFAFTQVDRISLSSQEEYYLQTVLDMLSNLSADQDFLVYIQAHCQVAVYFYFKIKIDTGRKLLVKAIKALEHYGLGTFLANGPVGINLRTLGFFRVALDDSEERRNAVLHLFYIDRVLEVLLRFPSLLPGTLSEELEKLTMRQMPFYTSSSIPVIRAMSMSLFHSCQRAMQGFILENTSLETWFTEHGDTVCRLQCLFLSIKGTLDSKHGLVSSSAHGYDVALKYCAVICASGLTSIFSFFSNLNHEWGHQCLHYAIEVVSITSSLTDDDFDFLDASMLHCSIFAINYESAKNVIMHYKRIAAYSR</sequence>
<dbReference type="Proteomes" id="UP000559256">
    <property type="component" value="Unassembled WGS sequence"/>
</dbReference>
<name>A0A8H5FTC9_9AGAR</name>
<dbReference type="EMBL" id="JAACJM010000088">
    <property type="protein sequence ID" value="KAF5348057.1"/>
    <property type="molecule type" value="Genomic_DNA"/>
</dbReference>